<dbReference type="AlphaFoldDB" id="A0A151JBK4"/>
<dbReference type="EMBL" id="KQ979126">
    <property type="protein sequence ID" value="KYN22506.1"/>
    <property type="molecule type" value="Genomic_DNA"/>
</dbReference>
<dbReference type="Pfam" id="PF14529">
    <property type="entry name" value="Exo_endo_phos_2"/>
    <property type="match status" value="1"/>
</dbReference>
<proteinExistence type="predicted"/>
<feature type="domain" description="Endonuclease/exonuclease/phosphatase" evidence="1">
    <location>
        <begin position="67"/>
        <end position="148"/>
    </location>
</feature>
<dbReference type="GO" id="GO:0003824">
    <property type="term" value="F:catalytic activity"/>
    <property type="evidence" value="ECO:0007669"/>
    <property type="project" value="InterPro"/>
</dbReference>
<evidence type="ECO:0000313" key="2">
    <source>
        <dbReference type="EMBL" id="KYN22506.1"/>
    </source>
</evidence>
<accession>A0A151JBK4</accession>
<evidence type="ECO:0000313" key="3">
    <source>
        <dbReference type="Proteomes" id="UP000078492"/>
    </source>
</evidence>
<dbReference type="Gene3D" id="3.60.10.10">
    <property type="entry name" value="Endonuclease/exonuclease/phosphatase"/>
    <property type="match status" value="1"/>
</dbReference>
<protein>
    <recommendedName>
        <fullName evidence="1">Endonuclease/exonuclease/phosphatase domain-containing protein</fullName>
    </recommendedName>
</protein>
<gene>
    <name evidence="2" type="ORF">ALC57_05093</name>
</gene>
<name>A0A151JBK4_9HYME</name>
<evidence type="ECO:0000259" key="1">
    <source>
        <dbReference type="Pfam" id="PF14529"/>
    </source>
</evidence>
<keyword evidence="3" id="KW-1185">Reference proteome</keyword>
<dbReference type="SUPFAM" id="SSF56219">
    <property type="entry name" value="DNase I-like"/>
    <property type="match status" value="1"/>
</dbReference>
<dbReference type="InterPro" id="IPR036691">
    <property type="entry name" value="Endo/exonu/phosph_ase_sf"/>
</dbReference>
<sequence>MMTQCLAEWGGGLAIAADPYYIPENHPNWAGDSLGWVAMACLHARGTPPMIPISAGEGFLLVEWGPIDVVGCYFPPHLGRKEYGEALESLGEQIHHRSPRPVIVGGDFTAHSTEWGSPSTDSRGVSTLQWAARLGLGCVQIPHSGAPKLPNAVQKPVESTSALPRWPVQKHAGCSRSGDFCTLLFCRVESLSIEWPHKGCVQQTHSFATVL</sequence>
<reference evidence="2 3" key="1">
    <citation type="submission" date="2015-09" db="EMBL/GenBank/DDBJ databases">
        <title>Trachymyrmex cornetzi WGS genome.</title>
        <authorList>
            <person name="Nygaard S."/>
            <person name="Hu H."/>
            <person name="Boomsma J."/>
            <person name="Zhang G."/>
        </authorList>
    </citation>
    <scope>NUCLEOTIDE SEQUENCE [LARGE SCALE GENOMIC DNA]</scope>
    <source>
        <strain evidence="2">Tcor2-1</strain>
        <tissue evidence="2">Whole body</tissue>
    </source>
</reference>
<dbReference type="InterPro" id="IPR005135">
    <property type="entry name" value="Endo/exonuclease/phosphatase"/>
</dbReference>
<organism evidence="2 3">
    <name type="scientific">Trachymyrmex cornetzi</name>
    <dbReference type="NCBI Taxonomy" id="471704"/>
    <lineage>
        <taxon>Eukaryota</taxon>
        <taxon>Metazoa</taxon>
        <taxon>Ecdysozoa</taxon>
        <taxon>Arthropoda</taxon>
        <taxon>Hexapoda</taxon>
        <taxon>Insecta</taxon>
        <taxon>Pterygota</taxon>
        <taxon>Neoptera</taxon>
        <taxon>Endopterygota</taxon>
        <taxon>Hymenoptera</taxon>
        <taxon>Apocrita</taxon>
        <taxon>Aculeata</taxon>
        <taxon>Formicoidea</taxon>
        <taxon>Formicidae</taxon>
        <taxon>Myrmicinae</taxon>
        <taxon>Trachymyrmex</taxon>
    </lineage>
</organism>
<dbReference type="Proteomes" id="UP000078492">
    <property type="component" value="Unassembled WGS sequence"/>
</dbReference>